<protein>
    <submittedName>
        <fullName evidence="3">Addiction module antidote protein, HigA family</fullName>
    </submittedName>
</protein>
<gene>
    <name evidence="3" type="ORF">A2151_06610</name>
</gene>
<feature type="domain" description="HTH cro/C1-type" evidence="2">
    <location>
        <begin position="24"/>
        <end position="79"/>
    </location>
</feature>
<proteinExistence type="predicted"/>
<dbReference type="SMART" id="SM00530">
    <property type="entry name" value="HTH_XRE"/>
    <property type="match status" value="1"/>
</dbReference>
<dbReference type="InterPro" id="IPR013430">
    <property type="entry name" value="Toxin_antidote_HigA"/>
</dbReference>
<dbReference type="SUPFAM" id="SSF47413">
    <property type="entry name" value="lambda repressor-like DNA-binding domains"/>
    <property type="match status" value="1"/>
</dbReference>
<dbReference type="NCBIfam" id="TIGR02607">
    <property type="entry name" value="antidote_HigA"/>
    <property type="match status" value="1"/>
</dbReference>
<name>A0A1F6TW02_9PROT</name>
<evidence type="ECO:0000256" key="1">
    <source>
        <dbReference type="ARBA" id="ARBA00023125"/>
    </source>
</evidence>
<dbReference type="PROSITE" id="PS50943">
    <property type="entry name" value="HTH_CROC1"/>
    <property type="match status" value="1"/>
</dbReference>
<evidence type="ECO:0000313" key="4">
    <source>
        <dbReference type="Proteomes" id="UP000178885"/>
    </source>
</evidence>
<dbReference type="GO" id="GO:0003677">
    <property type="term" value="F:DNA binding"/>
    <property type="evidence" value="ECO:0007669"/>
    <property type="project" value="UniProtKB-KW"/>
</dbReference>
<sequence length="110" mass="12464">MGSRVVKHDERQQLFNPPHPGEVLRELYLKPLGLSVTEAARLLNVTRKTLSELLNGHIGVSPTMAVRLGLATRTTPESWLNKQVAYDLWQAKQKMKELRRKIKPLKAKAA</sequence>
<dbReference type="PANTHER" id="PTHR36924:SF1">
    <property type="entry name" value="ANTITOXIN HIGA-1"/>
    <property type="match status" value="1"/>
</dbReference>
<evidence type="ECO:0000259" key="2">
    <source>
        <dbReference type="PROSITE" id="PS50943"/>
    </source>
</evidence>
<dbReference type="Proteomes" id="UP000178885">
    <property type="component" value="Unassembled WGS sequence"/>
</dbReference>
<dbReference type="STRING" id="1817760.A2151_06610"/>
<dbReference type="Pfam" id="PF01381">
    <property type="entry name" value="HTH_3"/>
    <property type="match status" value="1"/>
</dbReference>
<evidence type="ECO:0000313" key="3">
    <source>
        <dbReference type="EMBL" id="OGI49276.1"/>
    </source>
</evidence>
<keyword evidence="1" id="KW-0238">DNA-binding</keyword>
<dbReference type="PANTHER" id="PTHR36924">
    <property type="entry name" value="ANTITOXIN HIGA-1"/>
    <property type="match status" value="1"/>
</dbReference>
<dbReference type="AlphaFoldDB" id="A0A1F6TW02"/>
<organism evidence="3 4">
    <name type="scientific">Candidatus Muproteobacteria bacterium RBG_16_65_34</name>
    <dbReference type="NCBI Taxonomy" id="1817760"/>
    <lineage>
        <taxon>Bacteria</taxon>
        <taxon>Pseudomonadati</taxon>
        <taxon>Pseudomonadota</taxon>
        <taxon>Candidatus Muproteobacteria</taxon>
    </lineage>
</organism>
<reference evidence="3 4" key="1">
    <citation type="journal article" date="2016" name="Nat. Commun.">
        <title>Thousands of microbial genomes shed light on interconnected biogeochemical processes in an aquifer system.</title>
        <authorList>
            <person name="Anantharaman K."/>
            <person name="Brown C.T."/>
            <person name="Hug L.A."/>
            <person name="Sharon I."/>
            <person name="Castelle C.J."/>
            <person name="Probst A.J."/>
            <person name="Thomas B.C."/>
            <person name="Singh A."/>
            <person name="Wilkins M.J."/>
            <person name="Karaoz U."/>
            <person name="Brodie E.L."/>
            <person name="Williams K.H."/>
            <person name="Hubbard S.S."/>
            <person name="Banfield J.F."/>
        </authorList>
    </citation>
    <scope>NUCLEOTIDE SEQUENCE [LARGE SCALE GENOMIC DNA]</scope>
</reference>
<accession>A0A1F6TW02</accession>
<dbReference type="InterPro" id="IPR010982">
    <property type="entry name" value="Lambda_DNA-bd_dom_sf"/>
</dbReference>
<dbReference type="InterPro" id="IPR001387">
    <property type="entry name" value="Cro/C1-type_HTH"/>
</dbReference>
<dbReference type="CDD" id="cd00093">
    <property type="entry name" value="HTH_XRE"/>
    <property type="match status" value="1"/>
</dbReference>
<dbReference type="Gene3D" id="1.10.260.40">
    <property type="entry name" value="lambda repressor-like DNA-binding domains"/>
    <property type="match status" value="1"/>
</dbReference>
<dbReference type="EMBL" id="MFSU01000001">
    <property type="protein sequence ID" value="OGI49276.1"/>
    <property type="molecule type" value="Genomic_DNA"/>
</dbReference>
<comment type="caution">
    <text evidence="3">The sequence shown here is derived from an EMBL/GenBank/DDBJ whole genome shotgun (WGS) entry which is preliminary data.</text>
</comment>